<organism evidence="1 2">
    <name type="scientific">Gluconacetobacter diazotrophicus (strain ATCC 49037 / DSM 5601 / CCUG 37298 / CIP 103539 / LMG 7603 / PAl5)</name>
    <dbReference type="NCBI Taxonomy" id="272568"/>
    <lineage>
        <taxon>Bacteria</taxon>
        <taxon>Pseudomonadati</taxon>
        <taxon>Pseudomonadota</taxon>
        <taxon>Alphaproteobacteria</taxon>
        <taxon>Acetobacterales</taxon>
        <taxon>Acetobacteraceae</taxon>
        <taxon>Gluconacetobacter</taxon>
    </lineage>
</organism>
<name>A9H6N1_GLUDA</name>
<protein>
    <submittedName>
        <fullName evidence="1">Uncharacterized protein</fullName>
    </submittedName>
</protein>
<dbReference type="KEGG" id="gdi:GDI3578"/>
<accession>A9H6N1</accession>
<proteinExistence type="predicted"/>
<dbReference type="EMBL" id="AM889285">
    <property type="protein sequence ID" value="CAP57521.1"/>
    <property type="molecule type" value="Genomic_DNA"/>
</dbReference>
<keyword evidence="2" id="KW-1185">Reference proteome</keyword>
<sequence>MLSHSCLSDLTIGKEAYKTRLYGDGKGGYVGATREDGGACAIAHVGRLVTVDGKRVLELTGYLTTPAQSTMLKEA</sequence>
<evidence type="ECO:0000313" key="1">
    <source>
        <dbReference type="EMBL" id="CAP57521.1"/>
    </source>
</evidence>
<evidence type="ECO:0000313" key="2">
    <source>
        <dbReference type="Proteomes" id="UP000001176"/>
    </source>
</evidence>
<dbReference type="Proteomes" id="UP000001176">
    <property type="component" value="Chromosome"/>
</dbReference>
<gene>
    <name evidence="1" type="ordered locus">GDI3578</name>
</gene>
<dbReference type="AlphaFoldDB" id="A9H6N1"/>
<reference evidence="1 2" key="1">
    <citation type="journal article" date="2009" name="BMC Genomics">
        <title>Complete genome sequence of the sugarcane nitrogen-fixing endophyte Gluconacetobacter diazotrophicus Pal5.</title>
        <authorList>
            <person name="Bertalan M."/>
            <person name="Albano R."/>
            <person name="Padua V."/>
            <person name="Rouws L."/>
            <person name="Rojas C."/>
            <person name="Hemerly A."/>
            <person name="Teixeira K."/>
            <person name="Schwab S."/>
            <person name="Araujo J."/>
            <person name="Oliveira A."/>
            <person name="Franca L."/>
            <person name="Magalhaes V."/>
            <person name="Alqueres S."/>
            <person name="Cardoso A."/>
            <person name="Almeida W."/>
            <person name="Loureiro M.M."/>
            <person name="Nogueira E."/>
            <person name="Cidade D."/>
            <person name="Oliveira D."/>
            <person name="Simao T."/>
            <person name="Macedo J."/>
            <person name="Valadao A."/>
            <person name="Dreschsel M."/>
            <person name="Freitas F."/>
            <person name="Vidal M."/>
            <person name="Guedes H."/>
            <person name="Rodrigues E."/>
            <person name="Meneses C."/>
            <person name="Brioso P."/>
            <person name="Pozzer L."/>
            <person name="Figueiredo D."/>
            <person name="Montano H."/>
            <person name="Junior J."/>
            <person name="Filho G."/>
            <person name="Flores V."/>
            <person name="Ferreira B."/>
            <person name="Branco A."/>
            <person name="Gonzalez P."/>
            <person name="Guillobel H."/>
            <person name="Lemos M."/>
            <person name="Seibel L."/>
            <person name="Macedo J."/>
            <person name="Alves-Ferreira M."/>
            <person name="Sachetto-Martins G."/>
            <person name="Coelho A."/>
            <person name="Santos E."/>
            <person name="Amaral G."/>
            <person name="Neves A."/>
            <person name="Pacheco A.B."/>
            <person name="Carvalho D."/>
            <person name="Lery L."/>
            <person name="Bisch P."/>
            <person name="Rossle S.C."/>
            <person name="Urmenyi T."/>
            <person name="Kruger W.V."/>
            <person name="Martins O."/>
            <person name="Baldani J.I."/>
            <person name="Ferreira P.C."/>
        </authorList>
    </citation>
    <scope>NUCLEOTIDE SEQUENCE [LARGE SCALE GENOMIC DNA]</scope>
    <source>
        <strain evidence="2">ATCC 49037 / DSM 5601 / CCUG 37298 / CIP 103539 / LMG 7603 / PAl5</strain>
    </source>
</reference>